<dbReference type="Pfam" id="PF05914">
    <property type="entry name" value="RIB43A"/>
    <property type="match status" value="1"/>
</dbReference>
<evidence type="ECO:0000256" key="6">
    <source>
        <dbReference type="ARBA" id="ARBA00023069"/>
    </source>
</evidence>
<keyword evidence="4" id="KW-0282">Flagellum</keyword>
<dbReference type="InParanoid" id="C5LPA1"/>
<evidence type="ECO:0000256" key="4">
    <source>
        <dbReference type="ARBA" id="ARBA00022846"/>
    </source>
</evidence>
<dbReference type="InterPro" id="IPR008805">
    <property type="entry name" value="RIB43A"/>
</dbReference>
<evidence type="ECO:0000256" key="8">
    <source>
        <dbReference type="ARBA" id="ARBA00023273"/>
    </source>
</evidence>
<comment type="subunit">
    <text evidence="9">Microtubule inner protein component of sperm flagellar doublet microtubules.</text>
</comment>
<keyword evidence="7" id="KW-0206">Cytoskeleton</keyword>
<dbReference type="PANTHER" id="PTHR14517">
    <property type="entry name" value="RIB43A-RELATED"/>
    <property type="match status" value="1"/>
</dbReference>
<comment type="subcellular location">
    <subcellularLocation>
        <location evidence="1">Cytoplasm</location>
        <location evidence="1">Cytoskeleton</location>
        <location evidence="1">Flagellum axoneme</location>
    </subcellularLocation>
</comment>
<evidence type="ECO:0000313" key="11">
    <source>
        <dbReference type="Proteomes" id="UP000007800"/>
    </source>
</evidence>
<proteinExistence type="inferred from homology"/>
<keyword evidence="6" id="KW-0969">Cilium</keyword>
<dbReference type="EMBL" id="GG684062">
    <property type="protein sequence ID" value="EER01440.1"/>
    <property type="molecule type" value="Genomic_DNA"/>
</dbReference>
<dbReference type="RefSeq" id="XP_002768722.1">
    <property type="nucleotide sequence ID" value="XM_002768676.1"/>
</dbReference>
<evidence type="ECO:0000256" key="7">
    <source>
        <dbReference type="ARBA" id="ARBA00023212"/>
    </source>
</evidence>
<keyword evidence="11" id="KW-1185">Reference proteome</keyword>
<reference evidence="10 11" key="1">
    <citation type="submission" date="2008-07" db="EMBL/GenBank/DDBJ databases">
        <authorList>
            <person name="El-Sayed N."/>
            <person name="Caler E."/>
            <person name="Inman J."/>
            <person name="Amedeo P."/>
            <person name="Hass B."/>
            <person name="Wortman J."/>
        </authorList>
    </citation>
    <scope>NUCLEOTIDE SEQUENCE [LARGE SCALE GENOMIC DNA]</scope>
    <source>
        <strain evidence="11">ATCC 50983 / TXsc</strain>
    </source>
</reference>
<evidence type="ECO:0000256" key="5">
    <source>
        <dbReference type="ARBA" id="ARBA00023054"/>
    </source>
</evidence>
<organism evidence="11">
    <name type="scientific">Perkinsus marinus (strain ATCC 50983 / TXsc)</name>
    <dbReference type="NCBI Taxonomy" id="423536"/>
    <lineage>
        <taxon>Eukaryota</taxon>
        <taxon>Sar</taxon>
        <taxon>Alveolata</taxon>
        <taxon>Perkinsozoa</taxon>
        <taxon>Perkinsea</taxon>
        <taxon>Perkinsida</taxon>
        <taxon>Perkinsidae</taxon>
        <taxon>Perkinsus</taxon>
    </lineage>
</organism>
<evidence type="ECO:0000256" key="9">
    <source>
        <dbReference type="ARBA" id="ARBA00046435"/>
    </source>
</evidence>
<accession>C5LPA1</accession>
<comment type="similarity">
    <text evidence="2">Belongs to the RIB43A family.</text>
</comment>
<keyword evidence="3" id="KW-0963">Cytoplasm</keyword>
<evidence type="ECO:0000256" key="3">
    <source>
        <dbReference type="ARBA" id="ARBA00022490"/>
    </source>
</evidence>
<keyword evidence="8" id="KW-0966">Cell projection</keyword>
<protein>
    <submittedName>
        <fullName evidence="10">Uncharacterized protein</fullName>
    </submittedName>
</protein>
<evidence type="ECO:0000256" key="2">
    <source>
        <dbReference type="ARBA" id="ARBA00006875"/>
    </source>
</evidence>
<dbReference type="GeneID" id="9039937"/>
<name>C5LPA1_PERM5</name>
<dbReference type="AlphaFoldDB" id="C5LPA1"/>
<gene>
    <name evidence="10" type="ORF">Pmar_PMAR026305</name>
</gene>
<dbReference type="OrthoDB" id="441580at2759"/>
<dbReference type="Proteomes" id="UP000007800">
    <property type="component" value="Unassembled WGS sequence"/>
</dbReference>
<dbReference type="PANTHER" id="PTHR14517:SF6">
    <property type="entry name" value="RE41410P"/>
    <property type="match status" value="1"/>
</dbReference>
<evidence type="ECO:0000256" key="1">
    <source>
        <dbReference type="ARBA" id="ARBA00004611"/>
    </source>
</evidence>
<sequence length="186" mass="21211">MPSASLDDDLRELAEAGQVGLALKLQNKRNERAEKSKRLLDPRIRQIGASADEWERQIAHKNECRQAEADMARDDRAVLEKLDRIAQQIEAERQEDQRQREASARHHSLNKLGKTARREYFLSDPKRDLSIDIEHVGPSAAQVFAGEFVEDKKAMQEELVVRIIDCVSQRTCKGARNSLTCSYATR</sequence>
<keyword evidence="5" id="KW-0175">Coiled coil</keyword>
<evidence type="ECO:0000313" key="10">
    <source>
        <dbReference type="EMBL" id="EER01440.1"/>
    </source>
</evidence>